<evidence type="ECO:0000313" key="3">
    <source>
        <dbReference type="Proteomes" id="UP000591058"/>
    </source>
</evidence>
<sequence>MASKGARLAYVGIVVLLILSWTWSYLSNLSLSYYIAGILLGVFAILSEIFTFRKYYNKKLYLAVGVVFLVAMGVMVYMSFPPGENLRFFGLMVLGAVGVFICMYVYPKEWEKSQEELEQYDKVVE</sequence>
<keyword evidence="1" id="KW-0472">Membrane</keyword>
<dbReference type="RefSeq" id="WP_100907188.1">
    <property type="nucleotide sequence ID" value="NZ_CP017766.1"/>
</dbReference>
<evidence type="ECO:0000313" key="2">
    <source>
        <dbReference type="EMBL" id="NMO10199.1"/>
    </source>
</evidence>
<feature type="transmembrane region" description="Helical" evidence="1">
    <location>
        <begin position="60"/>
        <end position="80"/>
    </location>
</feature>
<keyword evidence="1" id="KW-0812">Transmembrane</keyword>
<protein>
    <submittedName>
        <fullName evidence="2">Uncharacterized protein</fullName>
    </submittedName>
</protein>
<accession>A0A7K4DPD0</accession>
<name>A0A7K4DPD0_9EURY</name>
<keyword evidence="1" id="KW-1133">Transmembrane helix</keyword>
<dbReference type="Proteomes" id="UP000591058">
    <property type="component" value="Unassembled WGS sequence"/>
</dbReference>
<comment type="caution">
    <text evidence="2">The sequence shown here is derived from an EMBL/GenBank/DDBJ whole genome shotgun (WGS) entry which is preliminary data.</text>
</comment>
<evidence type="ECO:0000256" key="1">
    <source>
        <dbReference type="SAM" id="Phobius"/>
    </source>
</evidence>
<feature type="transmembrane region" description="Helical" evidence="1">
    <location>
        <begin position="86"/>
        <end position="106"/>
    </location>
</feature>
<proteinExistence type="predicted"/>
<reference evidence="2 3" key="1">
    <citation type="submission" date="2020-04" db="EMBL/GenBank/DDBJ databases">
        <title>Draft genome of Methanobacterium subterraneum isolated from animal feces.</title>
        <authorList>
            <person name="Ouboter H.T."/>
            <person name="Berger S."/>
            <person name="Gungor E."/>
            <person name="Jetten M.S.M."/>
            <person name="Welte C.U."/>
        </authorList>
    </citation>
    <scope>NUCLEOTIDE SEQUENCE [LARGE SCALE GENOMIC DNA]</scope>
    <source>
        <strain evidence="2">HO_2020</strain>
    </source>
</reference>
<dbReference type="AlphaFoldDB" id="A0A7K4DPD0"/>
<gene>
    <name evidence="2" type="ORF">HG719_10300</name>
</gene>
<feature type="transmembrane region" description="Helical" evidence="1">
    <location>
        <begin position="7"/>
        <end position="26"/>
    </location>
</feature>
<dbReference type="GeneID" id="35123358"/>
<feature type="transmembrane region" description="Helical" evidence="1">
    <location>
        <begin position="32"/>
        <end position="53"/>
    </location>
</feature>
<dbReference type="EMBL" id="JABBYL010000036">
    <property type="protein sequence ID" value="NMO10199.1"/>
    <property type="molecule type" value="Genomic_DNA"/>
</dbReference>
<organism evidence="2 3">
    <name type="scientific">Methanobacterium subterraneum</name>
    <dbReference type="NCBI Taxonomy" id="59277"/>
    <lineage>
        <taxon>Archaea</taxon>
        <taxon>Methanobacteriati</taxon>
        <taxon>Methanobacteriota</taxon>
        <taxon>Methanomada group</taxon>
        <taxon>Methanobacteria</taxon>
        <taxon>Methanobacteriales</taxon>
        <taxon>Methanobacteriaceae</taxon>
        <taxon>Methanobacterium</taxon>
    </lineage>
</organism>